<dbReference type="GO" id="GO:0006783">
    <property type="term" value="P:heme biosynthetic process"/>
    <property type="evidence" value="ECO:0007669"/>
    <property type="project" value="InterPro"/>
</dbReference>
<evidence type="ECO:0000256" key="1">
    <source>
        <dbReference type="RuleBase" id="RU004185"/>
    </source>
</evidence>
<dbReference type="Gene3D" id="3.40.50.1400">
    <property type="match status" value="2"/>
</dbReference>
<comment type="caution">
    <text evidence="2">The sequence shown here is derived from an EMBL/GenBank/DDBJ whole genome shotgun (WGS) entry which is preliminary data.</text>
</comment>
<keyword evidence="3" id="KW-1185">Reference proteome</keyword>
<reference evidence="2" key="1">
    <citation type="submission" date="2020-11" db="EMBL/GenBank/DDBJ databases">
        <title>Multidrug resistant novel bacterium Savagea serpentis sp. nov., isolated from the scats of a vine snake (Ahaetulla nasuta).</title>
        <authorList>
            <person name="Venkata Ramana V."/>
            <person name="Vikas Patil S."/>
            <person name="Yogita Lugani V."/>
        </authorList>
    </citation>
    <scope>NUCLEOTIDE SEQUENCE</scope>
    <source>
        <strain evidence="2">SN6</strain>
    </source>
</reference>
<organism evidence="2 3">
    <name type="scientific">Savagea serpentis</name>
    <dbReference type="NCBI Taxonomy" id="2785297"/>
    <lineage>
        <taxon>Bacteria</taxon>
        <taxon>Bacillati</taxon>
        <taxon>Bacillota</taxon>
        <taxon>Bacilli</taxon>
        <taxon>Bacillales</taxon>
        <taxon>Caryophanaceae</taxon>
        <taxon>Savagea</taxon>
    </lineage>
</organism>
<dbReference type="InterPro" id="IPR001015">
    <property type="entry name" value="Ferrochelatase"/>
</dbReference>
<evidence type="ECO:0000313" key="3">
    <source>
        <dbReference type="Proteomes" id="UP000622653"/>
    </source>
</evidence>
<comment type="similarity">
    <text evidence="1">Belongs to the ferrochelatase family.</text>
</comment>
<dbReference type="SUPFAM" id="SSF53800">
    <property type="entry name" value="Chelatase"/>
    <property type="match status" value="1"/>
</dbReference>
<dbReference type="EMBL" id="JADKPV010000001">
    <property type="protein sequence ID" value="MBF4500415.1"/>
    <property type="molecule type" value="Genomic_DNA"/>
</dbReference>
<sequence length="301" mass="35161">MKRKVLILFSYSAIPQLESLDAFYRHLLGRYYTEAYAEEGREKFEEVGFPDPLTEVTERIAEALEGQLSTEDEQWRVVIGCKHTEPFIEDVARRASQEADELFTLPLTPLYSTTGVKWYEQKVERIANEYAIPVRHIGPFGEDEAFIQLLQNRLRRTLHWLGKEKKEAHILFTSHSMPGIRKANVEFIRSYETLVQRIMRPFSQSCSITYRSGRPAPEKWLGPDVKEVCTQLLEERPRPIVAFELMSIIENVEAREEVGRDIQTITKRYDVPFVQVPYLNDSFEFVQCLLRYIKNAIHQKG</sequence>
<accession>A0A8J7G9K6</accession>
<evidence type="ECO:0000313" key="2">
    <source>
        <dbReference type="EMBL" id="MBF4500415.1"/>
    </source>
</evidence>
<gene>
    <name evidence="2" type="ORF">IRY55_03475</name>
</gene>
<dbReference type="PANTHER" id="PTHR11108">
    <property type="entry name" value="FERROCHELATASE"/>
    <property type="match status" value="1"/>
</dbReference>
<dbReference type="Proteomes" id="UP000622653">
    <property type="component" value="Unassembled WGS sequence"/>
</dbReference>
<protein>
    <submittedName>
        <fullName evidence="2">Ferrochelatase</fullName>
    </submittedName>
</protein>
<dbReference type="RefSeq" id="WP_194561856.1">
    <property type="nucleotide sequence ID" value="NZ_JADKPV010000001.1"/>
</dbReference>
<dbReference type="GO" id="GO:0004325">
    <property type="term" value="F:ferrochelatase activity"/>
    <property type="evidence" value="ECO:0007669"/>
    <property type="project" value="InterPro"/>
</dbReference>
<dbReference type="PANTHER" id="PTHR11108:SF1">
    <property type="entry name" value="FERROCHELATASE, MITOCHONDRIAL"/>
    <property type="match status" value="1"/>
</dbReference>
<dbReference type="AlphaFoldDB" id="A0A8J7G9K6"/>
<proteinExistence type="inferred from homology"/>
<dbReference type="Pfam" id="PF00762">
    <property type="entry name" value="Ferrochelatase"/>
    <property type="match status" value="1"/>
</dbReference>
<name>A0A8J7G9K6_9BACL</name>